<accession>B5ID05</accession>
<evidence type="ECO:0000256" key="7">
    <source>
        <dbReference type="ARBA" id="ARBA00023146"/>
    </source>
</evidence>
<evidence type="ECO:0000256" key="5">
    <source>
        <dbReference type="ARBA" id="ARBA00022840"/>
    </source>
</evidence>
<comment type="similarity">
    <text evidence="1 8 9">Belongs to the class-I aminoacyl-tRNA synthetase family.</text>
</comment>
<dbReference type="InterPro" id="IPR020653">
    <property type="entry name" value="Tryptophan-tRNA-ligase_arc"/>
</dbReference>
<protein>
    <recommendedName>
        <fullName evidence="8">Tryptophan--tRNA ligase</fullName>
        <ecNumber evidence="8">6.1.1.2</ecNumber>
    </recommendedName>
    <alternativeName>
        <fullName evidence="8">Tryptophanyl-tRNA synthetase</fullName>
        <shortName evidence="8">TrpRS</shortName>
    </alternativeName>
</protein>
<dbReference type="PRINTS" id="PR01039">
    <property type="entry name" value="TRNASYNTHTRP"/>
</dbReference>
<dbReference type="GO" id="GO:0004830">
    <property type="term" value="F:tryptophan-tRNA ligase activity"/>
    <property type="evidence" value="ECO:0007669"/>
    <property type="project" value="UniProtKB-UniRule"/>
</dbReference>
<gene>
    <name evidence="8" type="primary">trpS</name>
    <name evidence="10" type="ordered locus">Aboo_1425</name>
</gene>
<evidence type="ECO:0000313" key="11">
    <source>
        <dbReference type="Proteomes" id="UP000001400"/>
    </source>
</evidence>
<dbReference type="EMBL" id="CP001941">
    <property type="protein sequence ID" value="ADD09232.1"/>
    <property type="molecule type" value="Genomic_DNA"/>
</dbReference>
<dbReference type="InterPro" id="IPR002305">
    <property type="entry name" value="aa-tRNA-synth_Ic"/>
</dbReference>
<keyword evidence="6 8" id="KW-0648">Protein biosynthesis</keyword>
<dbReference type="Gene3D" id="1.10.240.10">
    <property type="entry name" value="Tyrosyl-Transfer RNA Synthetase"/>
    <property type="match status" value="1"/>
</dbReference>
<dbReference type="NCBIfam" id="NF008926">
    <property type="entry name" value="PRK12285.1-3"/>
    <property type="match status" value="1"/>
</dbReference>
<proteinExistence type="inferred from homology"/>
<dbReference type="GO" id="GO:0005524">
    <property type="term" value="F:ATP binding"/>
    <property type="evidence" value="ECO:0007669"/>
    <property type="project" value="UniProtKB-UniRule"/>
</dbReference>
<evidence type="ECO:0000256" key="4">
    <source>
        <dbReference type="ARBA" id="ARBA00022741"/>
    </source>
</evidence>
<dbReference type="GeneID" id="8828390"/>
<keyword evidence="3 8" id="KW-0436">Ligase</keyword>
<evidence type="ECO:0000313" key="10">
    <source>
        <dbReference type="EMBL" id="ADD09232.1"/>
    </source>
</evidence>
<dbReference type="GO" id="GO:0006436">
    <property type="term" value="P:tryptophanyl-tRNA aminoacylation"/>
    <property type="evidence" value="ECO:0007669"/>
    <property type="project" value="UniProtKB-UniRule"/>
</dbReference>
<dbReference type="EC" id="6.1.1.2" evidence="8"/>
<dbReference type="OrthoDB" id="371821at2157"/>
<name>B5ID05_ACIB4</name>
<dbReference type="Proteomes" id="UP000001400">
    <property type="component" value="Chromosome"/>
</dbReference>
<dbReference type="Gene3D" id="3.40.50.620">
    <property type="entry name" value="HUPs"/>
    <property type="match status" value="1"/>
</dbReference>
<keyword evidence="11" id="KW-1185">Reference proteome</keyword>
<evidence type="ECO:0000256" key="2">
    <source>
        <dbReference type="ARBA" id="ARBA00022490"/>
    </source>
</evidence>
<dbReference type="Pfam" id="PF00579">
    <property type="entry name" value="tRNA-synt_1b"/>
    <property type="match status" value="2"/>
</dbReference>
<reference evidence="10" key="1">
    <citation type="submission" date="2010-02" db="EMBL/GenBank/DDBJ databases">
        <title>Complete sequence of Aciduliprofundum boonei T469.</title>
        <authorList>
            <consortium name="US DOE Joint Genome Institute"/>
            <person name="Lucas S."/>
            <person name="Copeland A."/>
            <person name="Lapidus A."/>
            <person name="Cheng J.-F."/>
            <person name="Bruce D."/>
            <person name="Goodwin L."/>
            <person name="Pitluck S."/>
            <person name="Saunders E."/>
            <person name="Detter J.C."/>
            <person name="Han C."/>
            <person name="Tapia R."/>
            <person name="Land M."/>
            <person name="Hauser L."/>
            <person name="Kyrpides N."/>
            <person name="Mikhailova N."/>
            <person name="Flores G."/>
            <person name="Reysenbach A.-L."/>
            <person name="Woyke T."/>
        </authorList>
    </citation>
    <scope>NUCLEOTIDE SEQUENCE</scope>
    <source>
        <strain evidence="10">T469</strain>
    </source>
</reference>
<comment type="catalytic activity">
    <reaction evidence="8">
        <text>tRNA(Trp) + L-tryptophan + ATP = L-tryptophyl-tRNA(Trp) + AMP + diphosphate + H(+)</text>
        <dbReference type="Rhea" id="RHEA:24080"/>
        <dbReference type="Rhea" id="RHEA-COMP:9671"/>
        <dbReference type="Rhea" id="RHEA-COMP:9705"/>
        <dbReference type="ChEBI" id="CHEBI:15378"/>
        <dbReference type="ChEBI" id="CHEBI:30616"/>
        <dbReference type="ChEBI" id="CHEBI:33019"/>
        <dbReference type="ChEBI" id="CHEBI:57912"/>
        <dbReference type="ChEBI" id="CHEBI:78442"/>
        <dbReference type="ChEBI" id="CHEBI:78535"/>
        <dbReference type="ChEBI" id="CHEBI:456215"/>
        <dbReference type="EC" id="6.1.1.2"/>
    </reaction>
</comment>
<evidence type="ECO:0000256" key="3">
    <source>
        <dbReference type="ARBA" id="ARBA00022598"/>
    </source>
</evidence>
<dbReference type="FunFam" id="3.40.50.620:FF:000207">
    <property type="entry name" value="Tryptophan--tRNA ligase"/>
    <property type="match status" value="1"/>
</dbReference>
<keyword evidence="2 8" id="KW-0963">Cytoplasm</keyword>
<feature type="short sequence motif" description="'KMSKS' region" evidence="8">
    <location>
        <begin position="321"/>
        <end position="325"/>
    </location>
</feature>
<comment type="subcellular location">
    <subcellularLocation>
        <location evidence="8">Cytoplasm</location>
    </subcellularLocation>
</comment>
<dbReference type="InterPro" id="IPR014729">
    <property type="entry name" value="Rossmann-like_a/b/a_fold"/>
</dbReference>
<dbReference type="PANTHER" id="PTHR10055">
    <property type="entry name" value="TRYPTOPHANYL-TRNA SYNTHETASE"/>
    <property type="match status" value="1"/>
</dbReference>
<keyword evidence="5 8" id="KW-0067">ATP-binding</keyword>
<dbReference type="HAMAP" id="MF_00140_A">
    <property type="entry name" value="Trp_tRNA_synth_A"/>
    <property type="match status" value="1"/>
</dbReference>
<dbReference type="AlphaFoldDB" id="B5ID05"/>
<organism evidence="10 11">
    <name type="scientific">Aciduliprofundum boonei (strain DSM 19572 / T469)</name>
    <dbReference type="NCBI Taxonomy" id="439481"/>
    <lineage>
        <taxon>Archaea</taxon>
        <taxon>Methanobacteriati</taxon>
        <taxon>Thermoplasmatota</taxon>
        <taxon>DHVE2 group</taxon>
        <taxon>Candidatus Aciduliprofundum</taxon>
    </lineage>
</organism>
<dbReference type="KEGG" id="abi:Aboo_1425"/>
<evidence type="ECO:0000256" key="9">
    <source>
        <dbReference type="RuleBase" id="RU363036"/>
    </source>
</evidence>
<comment type="function">
    <text evidence="8">Catalyzes the attachment of tryptophan to tRNA(Trp).</text>
</comment>
<feature type="short sequence motif" description="'HIGH' region" evidence="8">
    <location>
        <begin position="70"/>
        <end position="78"/>
    </location>
</feature>
<dbReference type="eggNOG" id="arCOG01887">
    <property type="taxonomic scope" value="Archaea"/>
</dbReference>
<sequence>MQLINPWSSQQYKDYAKLRDQFGIAPFNFDLPDAPILFRRGVIFGHRGFEYIYDAIKNNRNFAVLTGLMPSGNMHFGHKMTIEQVRYYQSQGADVHIAVADIEAYSFRGIPLKDAERIALEEYVPSYIALGLDPARTEVYFQSKRQEVKDIAWKLAKKVNMSEFLAIYGFSGEDNMSHLFSPLVQVGDILHVQLEKFGGPRPTIVPVGVDQDPHMRLTRDIVGRWRMFSISQQGATLAVFYKGEDAEKKLKNLISYLEASGFSQFKINVPYKALYILDSQKEDWIRIDRAIISYEKEFNENAFYPPAATYHRLMTGLTGGKMSSSIPESAIFLTDSPEEARKKVMRAKTGGGVTLEEHRKYGGNPDICSVYELFVYHLIDDDSYLKDIHESCREGKRVCGPCKREAADIIYNWLKEFQEKREQAKDEVKEIVSWE</sequence>
<evidence type="ECO:0000256" key="6">
    <source>
        <dbReference type="ARBA" id="ARBA00022917"/>
    </source>
</evidence>
<dbReference type="GO" id="GO:0005737">
    <property type="term" value="C:cytoplasm"/>
    <property type="evidence" value="ECO:0007669"/>
    <property type="project" value="UniProtKB-SubCell"/>
</dbReference>
<dbReference type="HOGENOM" id="CLU_032621_3_0_2"/>
<dbReference type="InterPro" id="IPR002306">
    <property type="entry name" value="Trp-tRNA-ligase"/>
</dbReference>
<dbReference type="STRING" id="439481.Aboo_1425"/>
<evidence type="ECO:0000256" key="1">
    <source>
        <dbReference type="ARBA" id="ARBA00005594"/>
    </source>
</evidence>
<keyword evidence="7 8" id="KW-0030">Aminoacyl-tRNA synthetase</keyword>
<keyword evidence="4 8" id="KW-0547">Nucleotide-binding</keyword>
<dbReference type="PANTHER" id="PTHR10055:SF5">
    <property type="entry name" value="TRYPTOPHAN--TRNA LIGASE"/>
    <property type="match status" value="1"/>
</dbReference>
<dbReference type="SUPFAM" id="SSF52374">
    <property type="entry name" value="Nucleotidylyl transferase"/>
    <property type="match status" value="1"/>
</dbReference>
<dbReference type="CDD" id="cd00806">
    <property type="entry name" value="TrpRS_core"/>
    <property type="match status" value="1"/>
</dbReference>
<dbReference type="RefSeq" id="WP_008084068.1">
    <property type="nucleotide sequence ID" value="NC_013926.1"/>
</dbReference>
<evidence type="ECO:0000256" key="8">
    <source>
        <dbReference type="HAMAP-Rule" id="MF_00140"/>
    </source>
</evidence>